<sequence>MLMFSAGSIRVTLLVEEYRATIEATNLKCSSGRRVNSPMAFNICGAWLIFLTFSLCPSIKRS</sequence>
<accession>A0A077NGF1</accession>
<dbReference type="EMBL" id="CBSW010000153">
    <property type="protein sequence ID" value="CDG96895.1"/>
    <property type="molecule type" value="Genomic_DNA"/>
</dbReference>
<proteinExistence type="predicted"/>
<comment type="caution">
    <text evidence="1">The sequence shown here is derived from an EMBL/GenBank/DDBJ whole genome shotgun (WGS) entry which is preliminary data.</text>
</comment>
<organism evidence="1">
    <name type="scientific">Xenorhabdus bovienii str. puntauvense</name>
    <dbReference type="NCBI Taxonomy" id="1398201"/>
    <lineage>
        <taxon>Bacteria</taxon>
        <taxon>Pseudomonadati</taxon>
        <taxon>Pseudomonadota</taxon>
        <taxon>Gammaproteobacteria</taxon>
        <taxon>Enterobacterales</taxon>
        <taxon>Morganellaceae</taxon>
        <taxon>Xenorhabdus</taxon>
    </lineage>
</organism>
<dbReference type="HOGENOM" id="CLU_2903301_0_0_6"/>
<dbReference type="AlphaFoldDB" id="A0A077NGF1"/>
<protein>
    <submittedName>
        <fullName evidence="1">Uncharacterized protein</fullName>
    </submittedName>
</protein>
<evidence type="ECO:0000313" key="1">
    <source>
        <dbReference type="EMBL" id="CDG96895.1"/>
    </source>
</evidence>
<dbReference type="Proteomes" id="UP000028511">
    <property type="component" value="Unassembled WGS sequence"/>
</dbReference>
<reference evidence="1" key="1">
    <citation type="submission" date="2013-07" db="EMBL/GenBank/DDBJ databases">
        <title>Sub-species coevolution in mutualistic symbiosis.</title>
        <authorList>
            <person name="Murfin K."/>
            <person name="Klassen J."/>
            <person name="Lee M."/>
            <person name="Forst S."/>
            <person name="Stock P."/>
            <person name="Goodrich-Blair H."/>
        </authorList>
    </citation>
    <scope>NUCLEOTIDE SEQUENCE [LARGE SCALE GENOMIC DNA]</scope>
    <source>
        <strain evidence="1">Puntauvense</strain>
    </source>
</reference>
<gene>
    <name evidence="1" type="ORF">XBP1_2360040</name>
</gene>
<name>A0A077NGF1_XENBV</name>